<keyword evidence="1" id="KW-1133">Transmembrane helix</keyword>
<protein>
    <recommendedName>
        <fullName evidence="4">NADH-quinone oxidoreductase subunit E</fullName>
    </recommendedName>
</protein>
<organism evidence="2 3">
    <name type="scientific">Nibrella viscosa</name>
    <dbReference type="NCBI Taxonomy" id="1084524"/>
    <lineage>
        <taxon>Bacteria</taxon>
        <taxon>Pseudomonadati</taxon>
        <taxon>Bacteroidota</taxon>
        <taxon>Cytophagia</taxon>
        <taxon>Cytophagales</taxon>
        <taxon>Spirosomataceae</taxon>
        <taxon>Nibrella</taxon>
    </lineage>
</organism>
<dbReference type="EMBL" id="BAABHB010000003">
    <property type="protein sequence ID" value="GAA4404413.1"/>
    <property type="molecule type" value="Genomic_DNA"/>
</dbReference>
<comment type="caution">
    <text evidence="2">The sequence shown here is derived from an EMBL/GenBank/DDBJ whole genome shotgun (WGS) entry which is preliminary data.</text>
</comment>
<dbReference type="Gene3D" id="1.10.150.20">
    <property type="entry name" value="5' to 3' exonuclease, C-terminal subdomain"/>
    <property type="match status" value="1"/>
</dbReference>
<dbReference type="Proteomes" id="UP001500936">
    <property type="component" value="Unassembled WGS sequence"/>
</dbReference>
<gene>
    <name evidence="2" type="ORF">GCM10023187_21700</name>
</gene>
<keyword evidence="1" id="KW-0812">Transmembrane</keyword>
<evidence type="ECO:0000256" key="1">
    <source>
        <dbReference type="SAM" id="Phobius"/>
    </source>
</evidence>
<feature type="transmembrane region" description="Helical" evidence="1">
    <location>
        <begin position="12"/>
        <end position="33"/>
    </location>
</feature>
<evidence type="ECO:0008006" key="4">
    <source>
        <dbReference type="Google" id="ProtNLM"/>
    </source>
</evidence>
<reference evidence="3" key="1">
    <citation type="journal article" date="2019" name="Int. J. Syst. Evol. Microbiol.">
        <title>The Global Catalogue of Microorganisms (GCM) 10K type strain sequencing project: providing services to taxonomists for standard genome sequencing and annotation.</title>
        <authorList>
            <consortium name="The Broad Institute Genomics Platform"/>
            <consortium name="The Broad Institute Genome Sequencing Center for Infectious Disease"/>
            <person name="Wu L."/>
            <person name="Ma J."/>
        </authorList>
    </citation>
    <scope>NUCLEOTIDE SEQUENCE [LARGE SCALE GENOMIC DNA]</scope>
    <source>
        <strain evidence="3">JCM 17925</strain>
    </source>
</reference>
<proteinExistence type="predicted"/>
<evidence type="ECO:0000313" key="2">
    <source>
        <dbReference type="EMBL" id="GAA4404413.1"/>
    </source>
</evidence>
<evidence type="ECO:0000313" key="3">
    <source>
        <dbReference type="Proteomes" id="UP001500936"/>
    </source>
</evidence>
<sequence>MINLNPLNSPDALWQHALMLSIAALFGFMISFISRRQLISQLTNELANTERELDDCQSMPAPPVSFHAGDDPILNRILSRRKDLNFERIGRATPATADNLKEIVGIGPFTERKLNALGIFTFRQIARFTRDDIEKVNDIIEFFPGRIERDNWVGQALELISRKR</sequence>
<accession>A0ABP8KCX5</accession>
<name>A0ABP8KCX5_9BACT</name>
<keyword evidence="3" id="KW-1185">Reference proteome</keyword>
<dbReference type="RefSeq" id="WP_345266875.1">
    <property type="nucleotide sequence ID" value="NZ_BAABHB010000003.1"/>
</dbReference>
<keyword evidence="1" id="KW-0472">Membrane</keyword>